<sequence length="287" mass="32198">MKHIITLSGDIGSGKSSVAAELQKLTEFDIIGTGKIQRAIAERRGLTTLELNKISETDRSVDDEIDNYVIETGKTQDRLIIDSRLAWHFIPAAFKVYLSVDPLIGAERVFGAGRSDEHNPSLEATLQNNLKRQSYEDQRFYKLYNVHFRLYRNYDLVVDTSYTAPETIARKIYACFEQRNQGGNFPALWLDPRRLSPTHAPAPEAAGQANPDFDFSRPISVFVHDGLIYIAKGHKKALAARRAGIDLLPARILTEEMADPKRRFSELAVAVPPSVRQAWEAEMGIGV</sequence>
<dbReference type="eggNOG" id="COG1102">
    <property type="taxonomic scope" value="Bacteria"/>
</dbReference>
<dbReference type="Gene3D" id="3.40.50.300">
    <property type="entry name" value="P-loop containing nucleotide triphosphate hydrolases"/>
    <property type="match status" value="1"/>
</dbReference>
<dbReference type="AlphaFoldDB" id="H8GL14"/>
<keyword evidence="2" id="KW-1185">Reference proteome</keyword>
<dbReference type="HOGENOM" id="CLU_1037418_0_0_6"/>
<proteinExistence type="predicted"/>
<dbReference type="Pfam" id="PF13238">
    <property type="entry name" value="AAA_18"/>
    <property type="match status" value="1"/>
</dbReference>
<dbReference type="RefSeq" id="WP_005373122.1">
    <property type="nucleotide sequence ID" value="NZ_CM001475.1"/>
</dbReference>
<dbReference type="STRING" id="686340.Metal_2804"/>
<evidence type="ECO:0000313" key="1">
    <source>
        <dbReference type="EMBL" id="EIC30495.1"/>
    </source>
</evidence>
<dbReference type="SUPFAM" id="SSF52540">
    <property type="entry name" value="P-loop containing nucleoside triphosphate hydrolases"/>
    <property type="match status" value="1"/>
</dbReference>
<reference evidence="1 2" key="1">
    <citation type="journal article" date="2013" name="Genome Announc.">
        <title>Genome Sequence of the Obligate Gammaproteobacterial Methanotroph Methylomicrobium album Strain BG8.</title>
        <authorList>
            <person name="Kits K.D."/>
            <person name="Kalyuzhnaya M.G."/>
            <person name="Klotz M.G."/>
            <person name="Jetten M.S."/>
            <person name="Op den Camp H.J."/>
            <person name="Vuilleumier S."/>
            <person name="Bringel F."/>
            <person name="Dispirito A.A."/>
            <person name="Murrell J.C."/>
            <person name="Bruce D."/>
            <person name="Cheng J.F."/>
            <person name="Copeland A."/>
            <person name="Goodwin L."/>
            <person name="Hauser L."/>
            <person name="Lajus A."/>
            <person name="Land M.L."/>
            <person name="Lapidus A."/>
            <person name="Lucas S."/>
            <person name="Medigue C."/>
            <person name="Pitluck S."/>
            <person name="Woyke T."/>
            <person name="Zeytun A."/>
            <person name="Stein L.Y."/>
        </authorList>
    </citation>
    <scope>NUCLEOTIDE SEQUENCE [LARGE SCALE GENOMIC DNA]</scope>
    <source>
        <strain evidence="1 2">BG8</strain>
    </source>
</reference>
<organism evidence="1 2">
    <name type="scientific">Methylomicrobium album BG8</name>
    <dbReference type="NCBI Taxonomy" id="686340"/>
    <lineage>
        <taxon>Bacteria</taxon>
        <taxon>Pseudomonadati</taxon>
        <taxon>Pseudomonadota</taxon>
        <taxon>Gammaproteobacteria</taxon>
        <taxon>Methylococcales</taxon>
        <taxon>Methylococcaceae</taxon>
        <taxon>Methylomicrobium</taxon>
    </lineage>
</organism>
<gene>
    <name evidence="1" type="ORF">Metal_2804</name>
</gene>
<keyword evidence="1" id="KW-0418">Kinase</keyword>
<dbReference type="GO" id="GO:0016301">
    <property type="term" value="F:kinase activity"/>
    <property type="evidence" value="ECO:0007669"/>
    <property type="project" value="UniProtKB-KW"/>
</dbReference>
<dbReference type="Proteomes" id="UP000005090">
    <property type="component" value="Chromosome"/>
</dbReference>
<accession>H8GL14</accession>
<protein>
    <submittedName>
        <fullName evidence="1">Cytidylate kinase</fullName>
    </submittedName>
</protein>
<keyword evidence="1" id="KW-0808">Transferase</keyword>
<dbReference type="EMBL" id="CM001475">
    <property type="protein sequence ID" value="EIC30495.1"/>
    <property type="molecule type" value="Genomic_DNA"/>
</dbReference>
<name>H8GL14_METAL</name>
<dbReference type="InterPro" id="IPR027417">
    <property type="entry name" value="P-loop_NTPase"/>
</dbReference>
<evidence type="ECO:0000313" key="2">
    <source>
        <dbReference type="Proteomes" id="UP000005090"/>
    </source>
</evidence>